<feature type="domain" description="AB hydrolase-1" evidence="1">
    <location>
        <begin position="5"/>
        <end position="221"/>
    </location>
</feature>
<proteinExistence type="predicted"/>
<gene>
    <name evidence="2" type="ORF">PUT78_18680</name>
</gene>
<dbReference type="InterPro" id="IPR029058">
    <property type="entry name" value="AB_hydrolase_fold"/>
</dbReference>
<evidence type="ECO:0000313" key="2">
    <source>
        <dbReference type="EMBL" id="MDD7973114.1"/>
    </source>
</evidence>
<dbReference type="RefSeq" id="WP_274353787.1">
    <property type="nucleotide sequence ID" value="NZ_JAQZSM010000025.1"/>
</dbReference>
<keyword evidence="3" id="KW-1185">Reference proteome</keyword>
<evidence type="ECO:0000313" key="3">
    <source>
        <dbReference type="Proteomes" id="UP001431784"/>
    </source>
</evidence>
<dbReference type="EMBL" id="JAQZSM010000025">
    <property type="protein sequence ID" value="MDD7973114.1"/>
    <property type="molecule type" value="Genomic_DNA"/>
</dbReference>
<dbReference type="InterPro" id="IPR050228">
    <property type="entry name" value="Carboxylesterase_BioH"/>
</dbReference>
<accession>A0ABT5TDS1</accession>
<dbReference type="InterPro" id="IPR000073">
    <property type="entry name" value="AB_hydrolase_1"/>
</dbReference>
<name>A0ABT5TDS1_9RHOB</name>
<dbReference type="PANTHER" id="PTHR43194">
    <property type="entry name" value="HYDROLASE ALPHA/BETA FOLD FAMILY"/>
    <property type="match status" value="1"/>
</dbReference>
<dbReference type="SUPFAM" id="SSF53474">
    <property type="entry name" value="alpha/beta-Hydrolases"/>
    <property type="match status" value="1"/>
</dbReference>
<organism evidence="2 3">
    <name type="scientific">Roseinatronobacter alkalisoli</name>
    <dbReference type="NCBI Taxonomy" id="3028235"/>
    <lineage>
        <taxon>Bacteria</taxon>
        <taxon>Pseudomonadati</taxon>
        <taxon>Pseudomonadota</taxon>
        <taxon>Alphaproteobacteria</taxon>
        <taxon>Rhodobacterales</taxon>
        <taxon>Paracoccaceae</taxon>
        <taxon>Roseinatronobacter</taxon>
    </lineage>
</organism>
<dbReference type="Pfam" id="PF12697">
    <property type="entry name" value="Abhydrolase_6"/>
    <property type="match status" value="1"/>
</dbReference>
<protein>
    <submittedName>
        <fullName evidence="2">Alpha/beta hydrolase</fullName>
    </submittedName>
</protein>
<dbReference type="PANTHER" id="PTHR43194:SF5">
    <property type="entry name" value="PIMELOYL-[ACYL-CARRIER PROTEIN] METHYL ESTER ESTERASE"/>
    <property type="match status" value="1"/>
</dbReference>
<reference evidence="2" key="1">
    <citation type="submission" date="2023-02" db="EMBL/GenBank/DDBJ databases">
        <title>Description of Roseinatronobacter alkalisoli sp. nov., an alkaliphilic bacerium isolated from soda soil.</title>
        <authorList>
            <person name="Wei W."/>
        </authorList>
    </citation>
    <scope>NUCLEOTIDE SEQUENCE</scope>
    <source>
        <strain evidence="2">HJB301</strain>
    </source>
</reference>
<evidence type="ECO:0000259" key="1">
    <source>
        <dbReference type="Pfam" id="PF12697"/>
    </source>
</evidence>
<keyword evidence="2" id="KW-0378">Hydrolase</keyword>
<comment type="caution">
    <text evidence="2">The sequence shown here is derived from an EMBL/GenBank/DDBJ whole genome shotgun (WGS) entry which is preliminary data.</text>
</comment>
<sequence>MTTLVTIPGIMSDERTWAPVAAALAPRIGNVHVADTTTDDTLQGMAARALSQTGGNLIIIAHSMGGRVAMEMGRQAPERIRAMVLAGIDADGPGENEAAKREARISKANAGMEAYGRDWAPTVLSGANAKNDALVAKVRQMVEDCPPQVHARQNTALLHRPDAMAYIGDFPFPVLLIAGDEDHLCTETVLRAVAARIPDATCITIVGAGHLLPFEQPDELALVISQWLQEKAVY</sequence>
<dbReference type="Proteomes" id="UP001431784">
    <property type="component" value="Unassembled WGS sequence"/>
</dbReference>
<dbReference type="GO" id="GO:0016787">
    <property type="term" value="F:hydrolase activity"/>
    <property type="evidence" value="ECO:0007669"/>
    <property type="project" value="UniProtKB-KW"/>
</dbReference>
<dbReference type="Gene3D" id="3.40.50.1820">
    <property type="entry name" value="alpha/beta hydrolase"/>
    <property type="match status" value="1"/>
</dbReference>